<proteinExistence type="predicted"/>
<evidence type="ECO:0008006" key="5">
    <source>
        <dbReference type="Google" id="ProtNLM"/>
    </source>
</evidence>
<reference evidence="3 4" key="1">
    <citation type="submission" date="2020-08" db="EMBL/GenBank/DDBJ databases">
        <title>Genome public.</title>
        <authorList>
            <person name="Liu C."/>
            <person name="Sun Q."/>
        </authorList>
    </citation>
    <scope>NUCLEOTIDE SEQUENCE [LARGE SCALE GENOMIC DNA]</scope>
    <source>
        <strain evidence="3 4">NSJ-79</strain>
    </source>
</reference>
<sequence>MIGNEWFRFMAGCLLTGLILLPTACSVRKQQEKSVRRQVESFRLHTDSLSFIRGRQTECEDIRLYEMIRLSPPDSAGRQYVSAVVHSRTARNRRSYTQDSLKRNSAGATKLKKENHSAEITEKRRDPLSICKWAAGIIAVIGGIVIARRRSVRPA</sequence>
<protein>
    <recommendedName>
        <fullName evidence="5">Secreted protein</fullName>
    </recommendedName>
</protein>
<accession>A0ABR7DL16</accession>
<feature type="transmembrane region" description="Helical" evidence="2">
    <location>
        <begin position="6"/>
        <end position="27"/>
    </location>
</feature>
<gene>
    <name evidence="3" type="ORF">H8S65_04930</name>
</gene>
<feature type="transmembrane region" description="Helical" evidence="2">
    <location>
        <begin position="130"/>
        <end position="147"/>
    </location>
</feature>
<dbReference type="Proteomes" id="UP000651475">
    <property type="component" value="Unassembled WGS sequence"/>
</dbReference>
<keyword evidence="2" id="KW-1133">Transmembrane helix</keyword>
<keyword evidence="4" id="KW-1185">Reference proteome</keyword>
<evidence type="ECO:0000256" key="2">
    <source>
        <dbReference type="SAM" id="Phobius"/>
    </source>
</evidence>
<comment type="caution">
    <text evidence="3">The sequence shown here is derived from an EMBL/GenBank/DDBJ whole genome shotgun (WGS) entry which is preliminary data.</text>
</comment>
<dbReference type="EMBL" id="JACOOJ010000006">
    <property type="protein sequence ID" value="MBC5632116.1"/>
    <property type="molecule type" value="Genomic_DNA"/>
</dbReference>
<evidence type="ECO:0000313" key="4">
    <source>
        <dbReference type="Proteomes" id="UP000651475"/>
    </source>
</evidence>
<keyword evidence="2" id="KW-0812">Transmembrane</keyword>
<evidence type="ECO:0000256" key="1">
    <source>
        <dbReference type="SAM" id="MobiDB-lite"/>
    </source>
</evidence>
<feature type="region of interest" description="Disordered" evidence="1">
    <location>
        <begin position="94"/>
        <end position="119"/>
    </location>
</feature>
<organism evidence="3 4">
    <name type="scientific">Parabacteroides hominis</name>
    <dbReference type="NCBI Taxonomy" id="2763057"/>
    <lineage>
        <taxon>Bacteria</taxon>
        <taxon>Pseudomonadati</taxon>
        <taxon>Bacteroidota</taxon>
        <taxon>Bacteroidia</taxon>
        <taxon>Bacteroidales</taxon>
        <taxon>Tannerellaceae</taxon>
        <taxon>Parabacteroides</taxon>
    </lineage>
</organism>
<name>A0ABR7DL16_9BACT</name>
<keyword evidence="2" id="KW-0472">Membrane</keyword>
<evidence type="ECO:0000313" key="3">
    <source>
        <dbReference type="EMBL" id="MBC5632116.1"/>
    </source>
</evidence>